<reference evidence="1" key="1">
    <citation type="journal article" date="2014" name="Front. Microbiol.">
        <title>High frequency of phylogenetically diverse reductive dehalogenase-homologous genes in deep subseafloor sedimentary metagenomes.</title>
        <authorList>
            <person name="Kawai M."/>
            <person name="Futagami T."/>
            <person name="Toyoda A."/>
            <person name="Takaki Y."/>
            <person name="Nishi S."/>
            <person name="Hori S."/>
            <person name="Arai W."/>
            <person name="Tsubouchi T."/>
            <person name="Morono Y."/>
            <person name="Uchiyama I."/>
            <person name="Ito T."/>
            <person name="Fujiyama A."/>
            <person name="Inagaki F."/>
            <person name="Takami H."/>
        </authorList>
    </citation>
    <scope>NUCLEOTIDE SEQUENCE</scope>
    <source>
        <strain evidence="1">Expedition CK06-06</strain>
    </source>
</reference>
<protein>
    <submittedName>
        <fullName evidence="1">Uncharacterized protein</fullName>
    </submittedName>
</protein>
<name>X1JFR7_9ZZZZ</name>
<dbReference type="EMBL" id="BARU01039371">
    <property type="protein sequence ID" value="GAH80365.1"/>
    <property type="molecule type" value="Genomic_DNA"/>
</dbReference>
<proteinExistence type="predicted"/>
<sequence>EIVILSVIIAFLGHSSRHSPQRIHSEESILGGLPVMAPDLHTF</sequence>
<evidence type="ECO:0000313" key="1">
    <source>
        <dbReference type="EMBL" id="GAH80365.1"/>
    </source>
</evidence>
<feature type="non-terminal residue" evidence="1">
    <location>
        <position position="1"/>
    </location>
</feature>
<accession>X1JFR7</accession>
<dbReference type="AlphaFoldDB" id="X1JFR7"/>
<comment type="caution">
    <text evidence="1">The sequence shown here is derived from an EMBL/GenBank/DDBJ whole genome shotgun (WGS) entry which is preliminary data.</text>
</comment>
<gene>
    <name evidence="1" type="ORF">S03H2_61030</name>
</gene>
<organism evidence="1">
    <name type="scientific">marine sediment metagenome</name>
    <dbReference type="NCBI Taxonomy" id="412755"/>
    <lineage>
        <taxon>unclassified sequences</taxon>
        <taxon>metagenomes</taxon>
        <taxon>ecological metagenomes</taxon>
    </lineage>
</organism>